<evidence type="ECO:0008006" key="3">
    <source>
        <dbReference type="Google" id="ProtNLM"/>
    </source>
</evidence>
<dbReference type="EMBL" id="CP003243">
    <property type="protein sequence ID" value="AFD00825.1"/>
    <property type="molecule type" value="Genomic_DNA"/>
</dbReference>
<gene>
    <name evidence="1" type="ordered locus">Mtc_2087</name>
</gene>
<organism evidence="1 2">
    <name type="scientific">Methanocella conradii (strain DSM 24694 / JCM 17849 / CGMCC 1.5162 / HZ254)</name>
    <dbReference type="NCBI Taxonomy" id="1041930"/>
    <lineage>
        <taxon>Archaea</taxon>
        <taxon>Methanobacteriati</taxon>
        <taxon>Methanobacteriota</taxon>
        <taxon>Stenosarchaea group</taxon>
        <taxon>Methanomicrobia</taxon>
        <taxon>Methanocellales</taxon>
        <taxon>Methanocellaceae</taxon>
        <taxon>Methanocella</taxon>
    </lineage>
</organism>
<dbReference type="eggNOG" id="arCOG12063">
    <property type="taxonomic scope" value="Archaea"/>
</dbReference>
<reference evidence="1 2" key="1">
    <citation type="journal article" date="2012" name="J. Bacteriol.">
        <title>Complete genome sequence of a thermophilic methanogen, Methanocella conradii HZ254, isolated from Chinese rice field soil.</title>
        <authorList>
            <person name="Lu Z."/>
            <person name="Lu Y."/>
        </authorList>
    </citation>
    <scope>NUCLEOTIDE SEQUENCE [LARGE SCALE GENOMIC DNA]</scope>
    <source>
        <strain evidence="2">DSM 24694 / JCM 17849 / CGMCC 1.5162 / HZ254</strain>
    </source>
</reference>
<dbReference type="KEGG" id="mez:Mtc_2087"/>
<dbReference type="InterPro" id="IPR025354">
    <property type="entry name" value="DUF4258"/>
</dbReference>
<dbReference type="AlphaFoldDB" id="H8I7F9"/>
<dbReference type="GeneID" id="11972242"/>
<dbReference type="HOGENOM" id="CLU_2565730_0_0_2"/>
<dbReference type="RefSeq" id="WP_014406656.1">
    <property type="nucleotide sequence ID" value="NC_017034.1"/>
</dbReference>
<dbReference type="STRING" id="1041930.Mtc_2087"/>
<protein>
    <recommendedName>
        <fullName evidence="3">DUF4258 domain-containing protein</fullName>
    </recommendedName>
</protein>
<dbReference type="Pfam" id="PF14076">
    <property type="entry name" value="DUF4258"/>
    <property type="match status" value="1"/>
</dbReference>
<proteinExistence type="predicted"/>
<dbReference type="Proteomes" id="UP000005233">
    <property type="component" value="Chromosome"/>
</dbReference>
<evidence type="ECO:0000313" key="1">
    <source>
        <dbReference type="EMBL" id="AFD00825.1"/>
    </source>
</evidence>
<sequence>MADFHRYPIKLSGHAAERLGERFKLYDEDEIRHYIKNAEVVDPFGKEGSIGILQCRFGDRKLRFVCKISEKVLVVITVEEY</sequence>
<name>H8I7F9_METCZ</name>
<accession>H8I7F9</accession>
<evidence type="ECO:0000313" key="2">
    <source>
        <dbReference type="Proteomes" id="UP000005233"/>
    </source>
</evidence>
<keyword evidence="2" id="KW-1185">Reference proteome</keyword>